<sequence length="271" mass="31292">MMMLTQTNLLSVAIYALAVIRGDVDPIFPYISSAADKRPESCIFAMGTNISSFLVLFMIYVRYNQMVGIINAHHDFQLAKWNYMAKCFGYLAATGMFVVANVQETAITQVHMTAAICTFGGFTIWMTFQCYLTKYYNENITHYSVYVYRVIFTILSAIFFFTSIGFGTAAAYVFHLTYPDLPTPRPWNRRIYQPGYHLHQVSAFAEWGCAISQVLFMQSFIPEFEDVFIEYRFAGRYAYLPEPPRPPTQEEIDAEDHRLAEEFRMSIGRFM</sequence>
<dbReference type="HOGENOM" id="CLU_059992_2_2_1"/>
<feature type="domain" description="CWH43-like N-terminal" evidence="7">
    <location>
        <begin position="12"/>
        <end position="226"/>
    </location>
</feature>
<dbReference type="InParanoid" id="G0MAX2"/>
<keyword evidence="5 6" id="KW-0472">Membrane</keyword>
<dbReference type="eggNOG" id="KOG4320">
    <property type="taxonomic scope" value="Eukaryota"/>
</dbReference>
<keyword evidence="3 6" id="KW-0812">Transmembrane</keyword>
<comment type="similarity">
    <text evidence="2">Belongs to the DRAM/TMEM150 family.</text>
</comment>
<evidence type="ECO:0000256" key="5">
    <source>
        <dbReference type="ARBA" id="ARBA00023136"/>
    </source>
</evidence>
<evidence type="ECO:0000313" key="8">
    <source>
        <dbReference type="EMBL" id="EGT40584.1"/>
    </source>
</evidence>
<dbReference type="PANTHER" id="PTHR21324">
    <property type="entry name" value="FASTING-INDUCIBLE INTEGRAL MEMBRANE PROTEIN TM6P1-RELATED"/>
    <property type="match status" value="1"/>
</dbReference>
<feature type="transmembrane region" description="Helical" evidence="6">
    <location>
        <begin position="42"/>
        <end position="61"/>
    </location>
</feature>
<dbReference type="InterPro" id="IPR050911">
    <property type="entry name" value="DRAM/TMEM150_Autophagy_Mod"/>
</dbReference>
<evidence type="ECO:0000259" key="7">
    <source>
        <dbReference type="Pfam" id="PF10277"/>
    </source>
</evidence>
<keyword evidence="4 6" id="KW-1133">Transmembrane helix</keyword>
<evidence type="ECO:0000256" key="3">
    <source>
        <dbReference type="ARBA" id="ARBA00022692"/>
    </source>
</evidence>
<evidence type="ECO:0000256" key="6">
    <source>
        <dbReference type="SAM" id="Phobius"/>
    </source>
</evidence>
<proteinExistence type="inferred from homology"/>
<feature type="transmembrane region" description="Helical" evidence="6">
    <location>
        <begin position="106"/>
        <end position="125"/>
    </location>
</feature>
<feature type="transmembrane region" description="Helical" evidence="6">
    <location>
        <begin position="146"/>
        <end position="174"/>
    </location>
</feature>
<dbReference type="Proteomes" id="UP000008068">
    <property type="component" value="Unassembled WGS sequence"/>
</dbReference>
<gene>
    <name evidence="8" type="ORF">CAEBREN_07666</name>
</gene>
<dbReference type="OrthoDB" id="191706at2759"/>
<dbReference type="Pfam" id="PF10277">
    <property type="entry name" value="Frag1"/>
    <property type="match status" value="1"/>
</dbReference>
<reference evidence="9" key="1">
    <citation type="submission" date="2011-07" db="EMBL/GenBank/DDBJ databases">
        <authorList>
            <consortium name="Caenorhabditis brenneri Sequencing and Analysis Consortium"/>
            <person name="Wilson R.K."/>
        </authorList>
    </citation>
    <scope>NUCLEOTIDE SEQUENCE [LARGE SCALE GENOMIC DNA]</scope>
    <source>
        <strain evidence="9">PB2801</strain>
    </source>
</reference>
<accession>G0MAX2</accession>
<name>G0MAX2_CAEBE</name>
<feature type="transmembrane region" description="Helical" evidence="6">
    <location>
        <begin position="81"/>
        <end position="100"/>
    </location>
</feature>
<dbReference type="PANTHER" id="PTHR21324:SF2">
    <property type="entry name" value="EG:22E5.9 PROTEIN"/>
    <property type="match status" value="1"/>
</dbReference>
<dbReference type="EMBL" id="GL379788">
    <property type="protein sequence ID" value="EGT40584.1"/>
    <property type="molecule type" value="Genomic_DNA"/>
</dbReference>
<dbReference type="AlphaFoldDB" id="G0MAX2"/>
<dbReference type="GO" id="GO:0012505">
    <property type="term" value="C:endomembrane system"/>
    <property type="evidence" value="ECO:0007669"/>
    <property type="project" value="UniProtKB-SubCell"/>
</dbReference>
<dbReference type="InterPro" id="IPR019402">
    <property type="entry name" value="CWH43_N"/>
</dbReference>
<evidence type="ECO:0000313" key="9">
    <source>
        <dbReference type="Proteomes" id="UP000008068"/>
    </source>
</evidence>
<dbReference type="FunCoup" id="G0MAX2">
    <property type="interactions" value="2158"/>
</dbReference>
<dbReference type="STRING" id="135651.G0MAX2"/>
<evidence type="ECO:0000256" key="1">
    <source>
        <dbReference type="ARBA" id="ARBA00004127"/>
    </source>
</evidence>
<comment type="subcellular location">
    <subcellularLocation>
        <location evidence="1">Endomembrane system</location>
        <topology evidence="1">Multi-pass membrane protein</topology>
    </subcellularLocation>
</comment>
<evidence type="ECO:0000256" key="2">
    <source>
        <dbReference type="ARBA" id="ARBA00006565"/>
    </source>
</evidence>
<dbReference type="OMA" id="QNRLALW"/>
<keyword evidence="9" id="KW-1185">Reference proteome</keyword>
<protein>
    <recommendedName>
        <fullName evidence="7">CWH43-like N-terminal domain-containing protein</fullName>
    </recommendedName>
</protein>
<organism evidence="9">
    <name type="scientific">Caenorhabditis brenneri</name>
    <name type="common">Nematode worm</name>
    <dbReference type="NCBI Taxonomy" id="135651"/>
    <lineage>
        <taxon>Eukaryota</taxon>
        <taxon>Metazoa</taxon>
        <taxon>Ecdysozoa</taxon>
        <taxon>Nematoda</taxon>
        <taxon>Chromadorea</taxon>
        <taxon>Rhabditida</taxon>
        <taxon>Rhabditina</taxon>
        <taxon>Rhabditomorpha</taxon>
        <taxon>Rhabditoidea</taxon>
        <taxon>Rhabditidae</taxon>
        <taxon>Peloderinae</taxon>
        <taxon>Caenorhabditis</taxon>
    </lineage>
</organism>
<evidence type="ECO:0000256" key="4">
    <source>
        <dbReference type="ARBA" id="ARBA00022989"/>
    </source>
</evidence>